<evidence type="ECO:0000313" key="1">
    <source>
        <dbReference type="EMBL" id="KAK7293730.1"/>
    </source>
</evidence>
<dbReference type="PANTHER" id="PTHR14873">
    <property type="entry name" value="OS06G0694100 PROTEIN"/>
    <property type="match status" value="1"/>
</dbReference>
<evidence type="ECO:0000313" key="2">
    <source>
        <dbReference type="Proteomes" id="UP001359559"/>
    </source>
</evidence>
<accession>A0AAN9J7E3</accession>
<name>A0AAN9J7E3_CLITE</name>
<organism evidence="1 2">
    <name type="scientific">Clitoria ternatea</name>
    <name type="common">Butterfly pea</name>
    <dbReference type="NCBI Taxonomy" id="43366"/>
    <lineage>
        <taxon>Eukaryota</taxon>
        <taxon>Viridiplantae</taxon>
        <taxon>Streptophyta</taxon>
        <taxon>Embryophyta</taxon>
        <taxon>Tracheophyta</taxon>
        <taxon>Spermatophyta</taxon>
        <taxon>Magnoliopsida</taxon>
        <taxon>eudicotyledons</taxon>
        <taxon>Gunneridae</taxon>
        <taxon>Pentapetalae</taxon>
        <taxon>rosids</taxon>
        <taxon>fabids</taxon>
        <taxon>Fabales</taxon>
        <taxon>Fabaceae</taxon>
        <taxon>Papilionoideae</taxon>
        <taxon>50 kb inversion clade</taxon>
        <taxon>NPAAA clade</taxon>
        <taxon>indigoferoid/millettioid clade</taxon>
        <taxon>Phaseoleae</taxon>
        <taxon>Clitoria</taxon>
    </lineage>
</organism>
<reference evidence="1 2" key="1">
    <citation type="submission" date="2024-01" db="EMBL/GenBank/DDBJ databases">
        <title>The genomes of 5 underutilized Papilionoideae crops provide insights into root nodulation and disease resistance.</title>
        <authorList>
            <person name="Yuan L."/>
        </authorList>
    </citation>
    <scope>NUCLEOTIDE SEQUENCE [LARGE SCALE GENOMIC DNA]</scope>
    <source>
        <strain evidence="1">LY-2023</strain>
        <tissue evidence="1">Leaf</tissue>
    </source>
</reference>
<dbReference type="Proteomes" id="UP001359559">
    <property type="component" value="Unassembled WGS sequence"/>
</dbReference>
<evidence type="ECO:0008006" key="3">
    <source>
        <dbReference type="Google" id="ProtNLM"/>
    </source>
</evidence>
<proteinExistence type="predicted"/>
<protein>
    <recommendedName>
        <fullName evidence="3">ARM repeat superfamily protein</fullName>
    </recommendedName>
</protein>
<gene>
    <name evidence="1" type="ORF">RJT34_16603</name>
</gene>
<keyword evidence="2" id="KW-1185">Reference proteome</keyword>
<dbReference type="EMBL" id="JAYKXN010000004">
    <property type="protein sequence ID" value="KAK7293730.1"/>
    <property type="molecule type" value="Genomic_DNA"/>
</dbReference>
<comment type="caution">
    <text evidence="1">The sequence shown here is derived from an EMBL/GenBank/DDBJ whole genome shotgun (WGS) entry which is preliminary data.</text>
</comment>
<sequence length="184" mass="20620">MSDALSSTLRDLLRLSNRILESFATFPYTPHQSSSVSVEAFIQPLLEASHSSIRDFALACALLSSSSFHSSQLLSWIPNHLLSLATSSFFQLSTAYIDVFEDRNSIKVSKLGFNSEFVPKEKRLLLELMPEVLPFLKERIKETSIDKSDESDEFSAALAKVPVGFTILAAFQFRWFVTQVASFV</sequence>
<dbReference type="PANTHER" id="PTHR14873:SF1">
    <property type="entry name" value="OS06G0694100 PROTEIN"/>
    <property type="match status" value="1"/>
</dbReference>
<dbReference type="AlphaFoldDB" id="A0AAN9J7E3"/>